<name>A0A4R9FKB2_9LEPT</name>
<reference evidence="6" key="1">
    <citation type="journal article" date="2019" name="PLoS Negl. Trop. Dis.">
        <title>Revisiting the worldwide diversity of Leptospira species in the environment.</title>
        <authorList>
            <person name="Vincent A.T."/>
            <person name="Schiettekatte O."/>
            <person name="Bourhy P."/>
            <person name="Veyrier F.J."/>
            <person name="Picardeau M."/>
        </authorList>
    </citation>
    <scope>NUCLEOTIDE SEQUENCE [LARGE SCALE GENOMIC DNA]</scope>
    <source>
        <strain evidence="6">SSS9</strain>
    </source>
</reference>
<keyword evidence="4" id="KW-0812">Transmembrane</keyword>
<proteinExistence type="predicted"/>
<dbReference type="GO" id="GO:0003700">
    <property type="term" value="F:DNA-binding transcription factor activity"/>
    <property type="evidence" value="ECO:0007669"/>
    <property type="project" value="InterPro"/>
</dbReference>
<keyword evidence="4" id="KW-0472">Membrane</keyword>
<gene>
    <name evidence="6" type="ORF">EHO59_14370</name>
</gene>
<protein>
    <submittedName>
        <fullName evidence="6">Helix-turn-helix domain-containing protein</fullName>
    </submittedName>
</protein>
<keyword evidence="7" id="KW-1185">Reference proteome</keyword>
<feature type="transmembrane region" description="Helical" evidence="4">
    <location>
        <begin position="330"/>
        <end position="347"/>
    </location>
</feature>
<keyword evidence="4" id="KW-1133">Transmembrane helix</keyword>
<dbReference type="SUPFAM" id="SSF46689">
    <property type="entry name" value="Homeodomain-like"/>
    <property type="match status" value="1"/>
</dbReference>
<evidence type="ECO:0000256" key="2">
    <source>
        <dbReference type="ARBA" id="ARBA00023125"/>
    </source>
</evidence>
<accession>A0A4R9FKB2</accession>
<evidence type="ECO:0000256" key="4">
    <source>
        <dbReference type="SAM" id="Phobius"/>
    </source>
</evidence>
<sequence length="549" mass="63738">MGHFHDKIRRLFSPFSRIAVPGPYLILLVSLFFGEGIFASPSLPGPDVIRLSSSSPVENISSKMEYRYRGYQYQHCKPETIALLHQLEWHHNSGNVLRVRRNSSGNWLRFKLANEGNDPLSRTLALLWLNVPDAELCSVDSKGKYEAGFAGYDSDPVWDDFISPLPHFNIRLEPKEERTFYLYVLSNEDINYPVRLLSEDDYMVIVRLRSVLFLAVGFVLTLAIGFNVFFYIRSKKLLFLSLLLHLTSVAATLYFLHGKEFASIAGNANNLFRHNYFLFLGITHFAFFLYMASWSKEGTGVIYRSPLFWLVCFTGVLYPLIPLYQFWYDHRILVLVLNYGFMLFYFGKTHVSSLRHNTLYEMFFISVWGIFLLLDLYKTIFHFDFYPYNRIAVYGVLYYLPALTVFVSLLSREILRRREEEVSSKKTHLSSLDVNDFVKKIGALLEKDKIYLTKSLKEENMAKELGITIHQLSELINTEFKTNFPSLINQYRVEEAKGLLKQFPNENTTEIGAKAGFSSRSAFYLEFKKITGTNPNSYRKENLKERTAN</sequence>
<feature type="transmembrane region" description="Helical" evidence="4">
    <location>
        <begin position="307"/>
        <end position="324"/>
    </location>
</feature>
<dbReference type="PANTHER" id="PTHR43280:SF29">
    <property type="entry name" value="ARAC-FAMILY TRANSCRIPTIONAL REGULATOR"/>
    <property type="match status" value="1"/>
</dbReference>
<feature type="transmembrane region" description="Helical" evidence="4">
    <location>
        <begin position="237"/>
        <end position="256"/>
    </location>
</feature>
<dbReference type="InterPro" id="IPR018060">
    <property type="entry name" value="HTH_AraC"/>
</dbReference>
<dbReference type="Gene3D" id="1.10.10.60">
    <property type="entry name" value="Homeodomain-like"/>
    <property type="match status" value="1"/>
</dbReference>
<feature type="transmembrane region" description="Helical" evidence="4">
    <location>
        <begin position="276"/>
        <end position="295"/>
    </location>
</feature>
<dbReference type="RefSeq" id="WP_135589158.1">
    <property type="nucleotide sequence ID" value="NZ_RQEP01000019.1"/>
</dbReference>
<dbReference type="OrthoDB" id="342481at2"/>
<evidence type="ECO:0000256" key="1">
    <source>
        <dbReference type="ARBA" id="ARBA00023015"/>
    </source>
</evidence>
<dbReference type="Pfam" id="PF12833">
    <property type="entry name" value="HTH_18"/>
    <property type="match status" value="1"/>
</dbReference>
<keyword evidence="2" id="KW-0238">DNA-binding</keyword>
<feature type="transmembrane region" description="Helical" evidence="4">
    <location>
        <begin position="391"/>
        <end position="410"/>
    </location>
</feature>
<dbReference type="PANTHER" id="PTHR43280">
    <property type="entry name" value="ARAC-FAMILY TRANSCRIPTIONAL REGULATOR"/>
    <property type="match status" value="1"/>
</dbReference>
<dbReference type="InterPro" id="IPR011622">
    <property type="entry name" value="7TMR_DISM_rcpt_extracell_dom2"/>
</dbReference>
<dbReference type="AlphaFoldDB" id="A0A4R9FKB2"/>
<feature type="domain" description="HTH araC/xylS-type" evidence="5">
    <location>
        <begin position="439"/>
        <end position="541"/>
    </location>
</feature>
<dbReference type="InterPro" id="IPR009057">
    <property type="entry name" value="Homeodomain-like_sf"/>
</dbReference>
<dbReference type="GO" id="GO:0043565">
    <property type="term" value="F:sequence-specific DNA binding"/>
    <property type="evidence" value="ECO:0007669"/>
    <property type="project" value="InterPro"/>
</dbReference>
<evidence type="ECO:0000313" key="7">
    <source>
        <dbReference type="Proteomes" id="UP000297453"/>
    </source>
</evidence>
<evidence type="ECO:0000259" key="5">
    <source>
        <dbReference type="PROSITE" id="PS01124"/>
    </source>
</evidence>
<feature type="transmembrane region" description="Helical" evidence="4">
    <location>
        <begin position="211"/>
        <end position="230"/>
    </location>
</feature>
<organism evidence="6 7">
    <name type="scientific">Leptospira semungkisensis</name>
    <dbReference type="NCBI Taxonomy" id="2484985"/>
    <lineage>
        <taxon>Bacteria</taxon>
        <taxon>Pseudomonadati</taxon>
        <taxon>Spirochaetota</taxon>
        <taxon>Spirochaetia</taxon>
        <taxon>Leptospirales</taxon>
        <taxon>Leptospiraceae</taxon>
        <taxon>Leptospira</taxon>
    </lineage>
</organism>
<keyword evidence="3" id="KW-0804">Transcription</keyword>
<keyword evidence="1" id="KW-0805">Transcription regulation</keyword>
<dbReference type="Gene3D" id="2.60.40.2380">
    <property type="match status" value="1"/>
</dbReference>
<dbReference type="SMART" id="SM00342">
    <property type="entry name" value="HTH_ARAC"/>
    <property type="match status" value="1"/>
</dbReference>
<dbReference type="PROSITE" id="PS01124">
    <property type="entry name" value="HTH_ARAC_FAMILY_2"/>
    <property type="match status" value="1"/>
</dbReference>
<dbReference type="EMBL" id="RQEP01000019">
    <property type="protein sequence ID" value="TGJ99065.1"/>
    <property type="molecule type" value="Genomic_DNA"/>
</dbReference>
<comment type="caution">
    <text evidence="6">The sequence shown here is derived from an EMBL/GenBank/DDBJ whole genome shotgun (WGS) entry which is preliminary data.</text>
</comment>
<dbReference type="Pfam" id="PF07696">
    <property type="entry name" value="7TMR-DISMED2"/>
    <property type="match status" value="1"/>
</dbReference>
<feature type="transmembrane region" description="Helical" evidence="4">
    <location>
        <begin position="359"/>
        <end position="379"/>
    </location>
</feature>
<evidence type="ECO:0000256" key="3">
    <source>
        <dbReference type="ARBA" id="ARBA00023163"/>
    </source>
</evidence>
<dbReference type="Proteomes" id="UP000297453">
    <property type="component" value="Unassembled WGS sequence"/>
</dbReference>
<evidence type="ECO:0000313" key="6">
    <source>
        <dbReference type="EMBL" id="TGJ99065.1"/>
    </source>
</evidence>